<protein>
    <recommendedName>
        <fullName evidence="1">DUF5777 domain-containing protein</fullName>
    </recommendedName>
</protein>
<evidence type="ECO:0000313" key="3">
    <source>
        <dbReference type="Proteomes" id="UP000468650"/>
    </source>
</evidence>
<organism evidence="2 3">
    <name type="scientific">Phaeocystidibacter luteus</name>
    <dbReference type="NCBI Taxonomy" id="911197"/>
    <lineage>
        <taxon>Bacteria</taxon>
        <taxon>Pseudomonadati</taxon>
        <taxon>Bacteroidota</taxon>
        <taxon>Flavobacteriia</taxon>
        <taxon>Flavobacteriales</taxon>
        <taxon>Phaeocystidibacteraceae</taxon>
        <taxon>Phaeocystidibacter</taxon>
    </lineage>
</organism>
<feature type="domain" description="DUF5777" evidence="1">
    <location>
        <begin position="46"/>
        <end position="298"/>
    </location>
</feature>
<sequence length="311" mass="34971">MKTTTYKHLLLLFIFGVVGSMTYAQDDLLAELDEGEEQTVYTSATFKGSRIINLQSTELPAEGVGQFIILHRFGSLTEDPLYDLFGLDVASVRLSFDYSIKDYLNVGVGRSSGTKVYDGWVKARLYRQSSGAVNMPVSILYYGSLNVNTTRFPDDGLEHKFGERLSYVNQIIVGRKFSESFSMELVPTVVHFNTRQTREQPNTIFGLGVGGRIKLTNRVAITADYMLQAPRNTRLVDGVETAYNNSFSIGVDIETGGHVFQLHLTNSQSISDPYWMTQTPGNWFEGDIFFGFNISRVFTLKKPKRIESPAW</sequence>
<dbReference type="OrthoDB" id="1117410at2"/>
<dbReference type="Pfam" id="PF19089">
    <property type="entry name" value="DUF5777"/>
    <property type="match status" value="1"/>
</dbReference>
<gene>
    <name evidence="2" type="ORF">F8C67_12015</name>
</gene>
<evidence type="ECO:0000313" key="2">
    <source>
        <dbReference type="EMBL" id="KAB2807298.1"/>
    </source>
</evidence>
<accession>A0A6N6RER0</accession>
<name>A0A6N6RER0_9FLAO</name>
<dbReference type="EMBL" id="WBVO01000011">
    <property type="protein sequence ID" value="KAB2807298.1"/>
    <property type="molecule type" value="Genomic_DNA"/>
</dbReference>
<dbReference type="AlphaFoldDB" id="A0A6N6RER0"/>
<proteinExistence type="predicted"/>
<evidence type="ECO:0000259" key="1">
    <source>
        <dbReference type="Pfam" id="PF19089"/>
    </source>
</evidence>
<dbReference type="Proteomes" id="UP000468650">
    <property type="component" value="Unassembled WGS sequence"/>
</dbReference>
<dbReference type="InterPro" id="IPR045916">
    <property type="entry name" value="DUF5777"/>
</dbReference>
<comment type="caution">
    <text evidence="2">The sequence shown here is derived from an EMBL/GenBank/DDBJ whole genome shotgun (WGS) entry which is preliminary data.</text>
</comment>
<reference evidence="2 3" key="1">
    <citation type="submission" date="2019-09" db="EMBL/GenBank/DDBJ databases">
        <title>Genomes of family Cryomorphaceae.</title>
        <authorList>
            <person name="Bowman J.P."/>
        </authorList>
    </citation>
    <scope>NUCLEOTIDE SEQUENCE [LARGE SCALE GENOMIC DNA]</scope>
    <source>
        <strain evidence="2 3">LMG 25704</strain>
    </source>
</reference>
<keyword evidence="3" id="KW-1185">Reference proteome</keyword>
<dbReference type="RefSeq" id="WP_151668103.1">
    <property type="nucleotide sequence ID" value="NZ_WBVO01000011.1"/>
</dbReference>